<evidence type="ECO:0000259" key="3">
    <source>
        <dbReference type="PROSITE" id="PS51186"/>
    </source>
</evidence>
<dbReference type="Proteomes" id="UP000307380">
    <property type="component" value="Unassembled WGS sequence"/>
</dbReference>
<dbReference type="AlphaFoldDB" id="A0A4V3WUF8"/>
<dbReference type="InterPro" id="IPR050832">
    <property type="entry name" value="Bact_Acetyltransf"/>
</dbReference>
<name>A0A4V3WUF8_9MICO</name>
<dbReference type="InterPro" id="IPR000182">
    <property type="entry name" value="GNAT_dom"/>
</dbReference>
<keyword evidence="1 4" id="KW-0808">Transferase</keyword>
<dbReference type="RefSeq" id="WP_136423419.1">
    <property type="nucleotide sequence ID" value="NZ_SSSN01000003.1"/>
</dbReference>
<evidence type="ECO:0000313" key="4">
    <source>
        <dbReference type="EMBL" id="THG35717.1"/>
    </source>
</evidence>
<reference evidence="4 5" key="1">
    <citation type="submission" date="2019-04" db="EMBL/GenBank/DDBJ databases">
        <authorList>
            <person name="Jiang L."/>
        </authorList>
    </citation>
    <scope>NUCLEOTIDE SEQUENCE [LARGE SCALE GENOMIC DNA]</scope>
    <source>
        <strain evidence="4 5">YIM 131861</strain>
    </source>
</reference>
<sequence>MDIVRLGSADIELAQRTFAMMAVVFEDLDHQPLHERYLVELLTRPDLWLYAAVAEGRPVGGLTAHALPMTRTESTELLTYDLAIRSDWQRRGVGRAMIARLLEDGAAAGISEMWVPADDEDAHALEFYRRTGGQAQPVTIFTYPTTNAGA</sequence>
<accession>A0A4V3WUF8</accession>
<dbReference type="PANTHER" id="PTHR43877">
    <property type="entry name" value="AMINOALKYLPHOSPHONATE N-ACETYLTRANSFERASE-RELATED-RELATED"/>
    <property type="match status" value="1"/>
</dbReference>
<dbReference type="SUPFAM" id="SSF55729">
    <property type="entry name" value="Acyl-CoA N-acyltransferases (Nat)"/>
    <property type="match status" value="1"/>
</dbReference>
<feature type="domain" description="N-acetyltransferase" evidence="3">
    <location>
        <begin position="4"/>
        <end position="150"/>
    </location>
</feature>
<organism evidence="4 5">
    <name type="scientific">Orlajensenia flava</name>
    <dbReference type="NCBI Taxonomy" id="2565934"/>
    <lineage>
        <taxon>Bacteria</taxon>
        <taxon>Bacillati</taxon>
        <taxon>Actinomycetota</taxon>
        <taxon>Actinomycetes</taxon>
        <taxon>Micrococcales</taxon>
        <taxon>Microbacteriaceae</taxon>
        <taxon>Orlajensenia</taxon>
    </lineage>
</organism>
<dbReference type="Gene3D" id="3.40.630.30">
    <property type="match status" value="1"/>
</dbReference>
<dbReference type="InterPro" id="IPR016181">
    <property type="entry name" value="Acyl_CoA_acyltransferase"/>
</dbReference>
<dbReference type="GO" id="GO:0016747">
    <property type="term" value="F:acyltransferase activity, transferring groups other than amino-acyl groups"/>
    <property type="evidence" value="ECO:0007669"/>
    <property type="project" value="InterPro"/>
</dbReference>
<gene>
    <name evidence="4" type="ORF">E6C70_06705</name>
</gene>
<dbReference type="OrthoDB" id="4774939at2"/>
<dbReference type="EMBL" id="SSSN01000003">
    <property type="protein sequence ID" value="THG35717.1"/>
    <property type="molecule type" value="Genomic_DNA"/>
</dbReference>
<keyword evidence="5" id="KW-1185">Reference proteome</keyword>
<dbReference type="Pfam" id="PF00583">
    <property type="entry name" value="Acetyltransf_1"/>
    <property type="match status" value="1"/>
</dbReference>
<proteinExistence type="predicted"/>
<dbReference type="PROSITE" id="PS51186">
    <property type="entry name" value="GNAT"/>
    <property type="match status" value="1"/>
</dbReference>
<dbReference type="CDD" id="cd04301">
    <property type="entry name" value="NAT_SF"/>
    <property type="match status" value="1"/>
</dbReference>
<keyword evidence="2" id="KW-0012">Acyltransferase</keyword>
<evidence type="ECO:0000313" key="5">
    <source>
        <dbReference type="Proteomes" id="UP000307380"/>
    </source>
</evidence>
<evidence type="ECO:0000256" key="1">
    <source>
        <dbReference type="ARBA" id="ARBA00022679"/>
    </source>
</evidence>
<protein>
    <submittedName>
        <fullName evidence="4">GNAT family N-acetyltransferase</fullName>
    </submittedName>
</protein>
<evidence type="ECO:0000256" key="2">
    <source>
        <dbReference type="ARBA" id="ARBA00023315"/>
    </source>
</evidence>
<comment type="caution">
    <text evidence="4">The sequence shown here is derived from an EMBL/GenBank/DDBJ whole genome shotgun (WGS) entry which is preliminary data.</text>
</comment>